<dbReference type="EMBL" id="JAAAWN010000047">
    <property type="protein sequence ID" value="NDV93192.1"/>
    <property type="molecule type" value="Genomic_DNA"/>
</dbReference>
<sequence>MKKLSFESSSSQRDELIALTKGKFLVETKLKDLHSFDSILRRHLQEAKPGTFIREDLQVAVENTKAAIQEKTTEKAWYEKPIGLIGSYIAENSVHVARTSFEQCL</sequence>
<proteinExistence type="predicted"/>
<dbReference type="Proteomes" id="UP000470213">
    <property type="component" value="Unassembled WGS sequence"/>
</dbReference>
<protein>
    <submittedName>
        <fullName evidence="1">Uncharacterized protein</fullName>
    </submittedName>
</protein>
<dbReference type="AlphaFoldDB" id="A0A7X5LPM2"/>
<evidence type="ECO:0000313" key="1">
    <source>
        <dbReference type="EMBL" id="NDV93192.1"/>
    </source>
</evidence>
<evidence type="ECO:0000313" key="2">
    <source>
        <dbReference type="Proteomes" id="UP000470213"/>
    </source>
</evidence>
<keyword evidence="2" id="KW-1185">Reference proteome</keyword>
<organism evidence="1 2">
    <name type="scientific">Alteromonas profundi</name>
    <dbReference type="NCBI Taxonomy" id="2696062"/>
    <lineage>
        <taxon>Bacteria</taxon>
        <taxon>Pseudomonadati</taxon>
        <taxon>Pseudomonadota</taxon>
        <taxon>Gammaproteobacteria</taxon>
        <taxon>Alteromonadales</taxon>
        <taxon>Alteromonadaceae</taxon>
        <taxon>Alteromonas/Salinimonas group</taxon>
        <taxon>Alteromonas</taxon>
    </lineage>
</organism>
<dbReference type="RefSeq" id="WP_163088627.1">
    <property type="nucleotide sequence ID" value="NZ_JAAAWN010000047.1"/>
</dbReference>
<accession>A0A7X5LPM2</accession>
<comment type="caution">
    <text evidence="1">The sequence shown here is derived from an EMBL/GenBank/DDBJ whole genome shotgun (WGS) entry which is preliminary data.</text>
</comment>
<gene>
    <name evidence="1" type="ORF">GTH32_18640</name>
</gene>
<name>A0A7X5LPM2_9ALTE</name>
<reference evidence="1 2" key="1">
    <citation type="submission" date="2020-01" db="EMBL/GenBank/DDBJ databases">
        <authorList>
            <person name="Chen J."/>
            <person name="Zhu S."/>
            <person name="Yang J."/>
        </authorList>
    </citation>
    <scope>NUCLEOTIDE SEQUENCE [LARGE SCALE GENOMIC DNA]</scope>
    <source>
        <strain evidence="1 2">345S023</strain>
    </source>
</reference>